<feature type="binding site" evidence="2">
    <location>
        <position position="174"/>
    </location>
    <ligand>
        <name>dihydroxyacetone phosphate</name>
        <dbReference type="ChEBI" id="CHEBI:57642"/>
    </ligand>
</feature>
<dbReference type="InterPro" id="IPR000771">
    <property type="entry name" value="FBA_II"/>
</dbReference>
<feature type="active site" description="Proton donor" evidence="1">
    <location>
        <position position="79"/>
    </location>
</feature>
<keyword evidence="5" id="KW-1185">Reference proteome</keyword>
<name>A0A2N3HHJ5_9FLAO</name>
<gene>
    <name evidence="4" type="ORF">CSW08_13525</name>
</gene>
<dbReference type="Proteomes" id="UP000233435">
    <property type="component" value="Unassembled WGS sequence"/>
</dbReference>
<dbReference type="GO" id="GO:0005975">
    <property type="term" value="P:carbohydrate metabolic process"/>
    <property type="evidence" value="ECO:0007669"/>
    <property type="project" value="InterPro"/>
</dbReference>
<dbReference type="InterPro" id="IPR050246">
    <property type="entry name" value="Class_II_FBP_aldolase"/>
</dbReference>
<dbReference type="PANTHER" id="PTHR30304:SF0">
    <property type="entry name" value="D-TAGATOSE-1,6-BISPHOSPHATE ALDOLASE SUBUNIT GATY-RELATED"/>
    <property type="match status" value="1"/>
</dbReference>
<feature type="binding site" evidence="3">
    <location>
        <position position="173"/>
    </location>
    <ligand>
        <name>Zn(2+)</name>
        <dbReference type="ChEBI" id="CHEBI:29105"/>
        <label>1</label>
        <note>catalytic</note>
    </ligand>
</feature>
<dbReference type="OrthoDB" id="9803995at2"/>
<reference evidence="4 5" key="1">
    <citation type="submission" date="2017-12" db="EMBL/GenBank/DDBJ databases">
        <title>Confluentibacter flavum sp. nov., isolated from the saline lake.</title>
        <authorList>
            <person name="Yu L."/>
        </authorList>
    </citation>
    <scope>NUCLEOTIDE SEQUENCE [LARGE SCALE GENOMIC DNA]</scope>
    <source>
        <strain evidence="4 5">3B</strain>
    </source>
</reference>
<feature type="binding site" evidence="2">
    <location>
        <begin position="223"/>
        <end position="226"/>
    </location>
    <ligand>
        <name>dihydroxyacetone phosphate</name>
        <dbReference type="ChEBI" id="CHEBI:57642"/>
    </ligand>
</feature>
<dbReference type="Pfam" id="PF01116">
    <property type="entry name" value="F_bP_aldolase"/>
    <property type="match status" value="1"/>
</dbReference>
<comment type="caution">
    <text evidence="4">The sequence shown here is derived from an EMBL/GenBank/DDBJ whole genome shotgun (WGS) entry which is preliminary data.</text>
</comment>
<dbReference type="Gene3D" id="3.20.20.70">
    <property type="entry name" value="Aldolase class I"/>
    <property type="match status" value="1"/>
</dbReference>
<dbReference type="GO" id="GO:0008270">
    <property type="term" value="F:zinc ion binding"/>
    <property type="evidence" value="ECO:0007669"/>
    <property type="project" value="InterPro"/>
</dbReference>
<dbReference type="GO" id="GO:0016832">
    <property type="term" value="F:aldehyde-lyase activity"/>
    <property type="evidence" value="ECO:0007669"/>
    <property type="project" value="InterPro"/>
</dbReference>
<dbReference type="PANTHER" id="PTHR30304">
    <property type="entry name" value="D-TAGATOSE-1,6-BISPHOSPHATE ALDOLASE"/>
    <property type="match status" value="1"/>
</dbReference>
<evidence type="ECO:0000313" key="5">
    <source>
        <dbReference type="Proteomes" id="UP000233435"/>
    </source>
</evidence>
<sequence length="275" mass="30467">MKLQEKFLELRNKRQGLLATNFYNLETLQGVLMAAKTKDQPIILQLTRSSIEYMGLPVAFNLAKSMLLHHGVESWIHLDHGDSYELVAQCLDIGFDSVMIDASEKSFKENIAITSKVVKLAESYGANVEAELGYIAKLGQDKNQGGFTHPMEAKEFVEATGVDALAVAIGTSHGFYDQEPELQLDRLSEIAEATYATLVLHGGSGIPGDLLRKAVDRGICKINLATEIKNIFMQTLKYTLLSTSEIDLRKVFPIATEKVTELVTEKLEIMKNSDN</sequence>
<keyword evidence="3" id="KW-0479">Metal-binding</keyword>
<comment type="cofactor">
    <cofactor evidence="3">
        <name>Zn(2+)</name>
        <dbReference type="ChEBI" id="CHEBI:29105"/>
    </cofactor>
    <text evidence="3">Binds 2 Zn(2+) ions per subunit. One is catalytic and the other provides a structural contribution.</text>
</comment>
<feature type="binding site" evidence="2">
    <location>
        <begin position="202"/>
        <end position="204"/>
    </location>
    <ligand>
        <name>dihydroxyacetone phosphate</name>
        <dbReference type="ChEBI" id="CHEBI:57642"/>
    </ligand>
</feature>
<dbReference type="NCBIfam" id="TIGR00167">
    <property type="entry name" value="cbbA"/>
    <property type="match status" value="1"/>
</dbReference>
<keyword evidence="3" id="KW-0862">Zinc</keyword>
<feature type="binding site" evidence="3">
    <location>
        <position position="131"/>
    </location>
    <ligand>
        <name>Zn(2+)</name>
        <dbReference type="ChEBI" id="CHEBI:29105"/>
        <label>2</label>
    </ligand>
</feature>
<evidence type="ECO:0000313" key="4">
    <source>
        <dbReference type="EMBL" id="PKQ44426.1"/>
    </source>
</evidence>
<dbReference type="SUPFAM" id="SSF51569">
    <property type="entry name" value="Aldolase"/>
    <property type="match status" value="1"/>
</dbReference>
<dbReference type="InterPro" id="IPR013785">
    <property type="entry name" value="Aldolase_TIM"/>
</dbReference>
<proteinExistence type="predicted"/>
<evidence type="ECO:0000256" key="3">
    <source>
        <dbReference type="PIRSR" id="PIRSR001359-3"/>
    </source>
</evidence>
<feature type="binding site" evidence="3">
    <location>
        <position position="80"/>
    </location>
    <ligand>
        <name>Zn(2+)</name>
        <dbReference type="ChEBI" id="CHEBI:29105"/>
        <label>1</label>
        <note>catalytic</note>
    </ligand>
</feature>
<dbReference type="RefSeq" id="WP_106660402.1">
    <property type="nucleotide sequence ID" value="NZ_PJEO01000050.1"/>
</dbReference>
<evidence type="ECO:0000256" key="1">
    <source>
        <dbReference type="PIRSR" id="PIRSR001359-1"/>
    </source>
</evidence>
<feature type="binding site" evidence="3">
    <location>
        <position position="101"/>
    </location>
    <ligand>
        <name>Zn(2+)</name>
        <dbReference type="ChEBI" id="CHEBI:29105"/>
        <label>2</label>
    </ligand>
</feature>
<protein>
    <submittedName>
        <fullName evidence="4">Ketose-bisphosphate aldolase</fullName>
    </submittedName>
</protein>
<dbReference type="PIRSF" id="PIRSF001359">
    <property type="entry name" value="F_bP_aldolase_II"/>
    <property type="match status" value="1"/>
</dbReference>
<dbReference type="AlphaFoldDB" id="A0A2N3HHJ5"/>
<evidence type="ECO:0000256" key="2">
    <source>
        <dbReference type="PIRSR" id="PIRSR001359-2"/>
    </source>
</evidence>
<dbReference type="EMBL" id="PJEO01000050">
    <property type="protein sequence ID" value="PKQ44426.1"/>
    <property type="molecule type" value="Genomic_DNA"/>
</dbReference>
<accession>A0A2N3HHJ5</accession>
<dbReference type="CDD" id="cd00947">
    <property type="entry name" value="TBP_aldolase_IIB"/>
    <property type="match status" value="1"/>
</dbReference>
<feature type="binding site" evidence="3">
    <location>
        <position position="201"/>
    </location>
    <ligand>
        <name>Zn(2+)</name>
        <dbReference type="ChEBI" id="CHEBI:29105"/>
        <label>1</label>
        <note>catalytic</note>
    </ligand>
</feature>
<organism evidence="4 5">
    <name type="scientific">Confluentibacter flavum</name>
    <dbReference type="NCBI Taxonomy" id="1909700"/>
    <lineage>
        <taxon>Bacteria</taxon>
        <taxon>Pseudomonadati</taxon>
        <taxon>Bacteroidota</taxon>
        <taxon>Flavobacteriia</taxon>
        <taxon>Flavobacteriales</taxon>
        <taxon>Flavobacteriaceae</taxon>
        <taxon>Confluentibacter</taxon>
    </lineage>
</organism>